<dbReference type="SUPFAM" id="SSF54695">
    <property type="entry name" value="POZ domain"/>
    <property type="match status" value="1"/>
</dbReference>
<dbReference type="InterPro" id="IPR011333">
    <property type="entry name" value="SKP1/BTB/POZ_sf"/>
</dbReference>
<dbReference type="EMBL" id="CAJPEV010005041">
    <property type="protein sequence ID" value="CAG0902675.1"/>
    <property type="molecule type" value="Genomic_DNA"/>
</dbReference>
<gene>
    <name evidence="6" type="ORF">DSTB1V02_LOCUS12682</name>
</gene>
<evidence type="ECO:0000313" key="7">
    <source>
        <dbReference type="Proteomes" id="UP000677054"/>
    </source>
</evidence>
<dbReference type="AlphaFoldDB" id="A0A7R9AF45"/>
<dbReference type="SUPFAM" id="SSF117281">
    <property type="entry name" value="Kelch motif"/>
    <property type="match status" value="1"/>
</dbReference>
<protein>
    <recommendedName>
        <fullName evidence="1">Kelch-like protein diablo</fullName>
    </recommendedName>
</protein>
<dbReference type="OrthoDB" id="45365at2759"/>
<keyword evidence="2" id="KW-0880">Kelch repeat</keyword>
<dbReference type="PANTHER" id="PTHR45632">
    <property type="entry name" value="LD33804P"/>
    <property type="match status" value="1"/>
</dbReference>
<evidence type="ECO:0000259" key="5">
    <source>
        <dbReference type="PROSITE" id="PS50097"/>
    </source>
</evidence>
<evidence type="ECO:0000256" key="2">
    <source>
        <dbReference type="ARBA" id="ARBA00022441"/>
    </source>
</evidence>
<reference evidence="6" key="1">
    <citation type="submission" date="2020-11" db="EMBL/GenBank/DDBJ databases">
        <authorList>
            <person name="Tran Van P."/>
        </authorList>
    </citation>
    <scope>NUCLEOTIDE SEQUENCE</scope>
</reference>
<dbReference type="Gene3D" id="3.30.710.10">
    <property type="entry name" value="Potassium Channel Kv1.1, Chain A"/>
    <property type="match status" value="1"/>
</dbReference>
<dbReference type="Pfam" id="PF07707">
    <property type="entry name" value="BACK"/>
    <property type="match status" value="1"/>
</dbReference>
<dbReference type="SMART" id="SM00612">
    <property type="entry name" value="Kelch"/>
    <property type="match status" value="3"/>
</dbReference>
<dbReference type="PIRSF" id="PIRSF037037">
    <property type="entry name" value="Kelch-like_protein_gigaxonin"/>
    <property type="match status" value="1"/>
</dbReference>
<evidence type="ECO:0000256" key="1">
    <source>
        <dbReference type="ARBA" id="ARBA00013699"/>
    </source>
</evidence>
<dbReference type="Proteomes" id="UP000677054">
    <property type="component" value="Unassembled WGS sequence"/>
</dbReference>
<dbReference type="InterPro" id="IPR017096">
    <property type="entry name" value="BTB-kelch_protein"/>
</dbReference>
<dbReference type="InterPro" id="IPR006652">
    <property type="entry name" value="Kelch_1"/>
</dbReference>
<dbReference type="Pfam" id="PF00651">
    <property type="entry name" value="BTB"/>
    <property type="match status" value="1"/>
</dbReference>
<keyword evidence="3" id="KW-0677">Repeat</keyword>
<feature type="domain" description="BTB" evidence="5">
    <location>
        <begin position="40"/>
        <end position="108"/>
    </location>
</feature>
<dbReference type="InterPro" id="IPR011705">
    <property type="entry name" value="BACK"/>
</dbReference>
<dbReference type="UniPathway" id="UPA00143"/>
<dbReference type="Gene3D" id="1.25.40.420">
    <property type="match status" value="1"/>
</dbReference>
<dbReference type="InterPro" id="IPR015915">
    <property type="entry name" value="Kelch-typ_b-propeller"/>
</dbReference>
<dbReference type="SMART" id="SM00225">
    <property type="entry name" value="BTB"/>
    <property type="match status" value="1"/>
</dbReference>
<evidence type="ECO:0000256" key="3">
    <source>
        <dbReference type="ARBA" id="ARBA00022737"/>
    </source>
</evidence>
<dbReference type="PROSITE" id="PS50097">
    <property type="entry name" value="BTB"/>
    <property type="match status" value="1"/>
</dbReference>
<organism evidence="6">
    <name type="scientific">Darwinula stevensoni</name>
    <dbReference type="NCBI Taxonomy" id="69355"/>
    <lineage>
        <taxon>Eukaryota</taxon>
        <taxon>Metazoa</taxon>
        <taxon>Ecdysozoa</taxon>
        <taxon>Arthropoda</taxon>
        <taxon>Crustacea</taxon>
        <taxon>Oligostraca</taxon>
        <taxon>Ostracoda</taxon>
        <taxon>Podocopa</taxon>
        <taxon>Podocopida</taxon>
        <taxon>Darwinulocopina</taxon>
        <taxon>Darwinuloidea</taxon>
        <taxon>Darwinulidae</taxon>
        <taxon>Darwinula</taxon>
    </lineage>
</organism>
<evidence type="ECO:0000313" key="6">
    <source>
        <dbReference type="EMBL" id="CAD7252931.1"/>
    </source>
</evidence>
<dbReference type="SMART" id="SM00875">
    <property type="entry name" value="BACK"/>
    <property type="match status" value="1"/>
</dbReference>
<name>A0A7R9AF45_9CRUS</name>
<dbReference type="PANTHER" id="PTHR45632:SF5">
    <property type="entry name" value="KELCH-LIKE PROTEIN 22"/>
    <property type="match status" value="1"/>
</dbReference>
<dbReference type="InterPro" id="IPR000210">
    <property type="entry name" value="BTB/POZ_dom"/>
</dbReference>
<keyword evidence="7" id="KW-1185">Reference proteome</keyword>
<dbReference type="Gene3D" id="2.120.10.80">
    <property type="entry name" value="Kelch-type beta propeller"/>
    <property type="match status" value="1"/>
</dbReference>
<proteinExistence type="predicted"/>
<dbReference type="GO" id="GO:0016567">
    <property type="term" value="P:protein ubiquitination"/>
    <property type="evidence" value="ECO:0007669"/>
    <property type="project" value="UniProtKB-UniPathway"/>
</dbReference>
<dbReference type="GO" id="GO:0003779">
    <property type="term" value="F:actin binding"/>
    <property type="evidence" value="ECO:0007669"/>
    <property type="project" value="UniProtKB-KW"/>
</dbReference>
<accession>A0A7R9AF45</accession>
<dbReference type="FunFam" id="1.25.40.420:FF:000001">
    <property type="entry name" value="Kelch-like family member 12"/>
    <property type="match status" value="1"/>
</dbReference>
<evidence type="ECO:0000256" key="4">
    <source>
        <dbReference type="ARBA" id="ARBA00043912"/>
    </source>
</evidence>
<comment type="function">
    <text evidence="4">Probable substrate-specific adapter of an E3 ubiquitin-protein ligase complex which mediates the ubiquitination and subsequent proteasomal degradation of target proteins. May have a role in synapse differentiation and growth.</text>
</comment>
<dbReference type="CDD" id="cd18186">
    <property type="entry name" value="BTB_POZ_ZBTB_KLHL-like"/>
    <property type="match status" value="1"/>
</dbReference>
<sequence>MMERTEPVARRKIMLQKDLNDHTWLATGVTEFFRTGPSSCDVVLLIQDAKFYSCKAILAAVSPYFRQMFSSEDFKEPSQREVRLEGFTETGFRLVWDYIHGARMYVEGEDGALAALQDAHYLGLKRLCEKISKTLVDFLTPENAFRTLGIAERYECQDLKEAANAAISVRFNQVIHTADFLSVSFKALTSLLDRDDLEVSSEKDVFEAMKRWVDRDESRKCHLPDLIDKIRLPLLPHEYRKKLIIEDPAISNNPRCLRVCMDAMNYHVPGLRHTVPGGKSRHRGTLSHKIWCFGVKDHERKIYRIDPNDWSVDDVTQRPGGAYVYQPFRKTPTNKCFAGIRRKLYLIGCSEMKIFDVEMGEWEEGPKPPDYIQWPAIASSASSLFICGNYDQQRRTVGGVLQFNAESADWILLTPMKYARYGAGALYKDSVVSVVGGSYPNSTKHERLDLRTPNWKELADHPQGTIYPGLAYAEGGGIVVAGGSGKKEVYAYDARKDAWQQWPSMVEERQGHGLVSLDGTLHAVGGYWNPSVEVFDGTGWEVVKRFELKTCEKACRMSL</sequence>
<dbReference type="EMBL" id="LR904558">
    <property type="protein sequence ID" value="CAD7252931.1"/>
    <property type="molecule type" value="Genomic_DNA"/>
</dbReference>